<dbReference type="InterPro" id="IPR032675">
    <property type="entry name" value="LRR_dom_sf"/>
</dbReference>
<protein>
    <recommendedName>
        <fullName evidence="2">BACK domain-containing protein</fullName>
    </recommendedName>
</protein>
<sequence>MEVEYVAANDFILQLCTSYLARNFMWASSFNSFNDLPGELLCSCIKHPDLTVDSERHLCNATLVWLTAKTTKSEGWIDNIDHEKFCLKQIRTTLLPLWFAAGTRRCRFFSKVADRATATILSLAKQPSLSLIGVFREGDMNHHRVRLTKYTQKVDLSGCPQITLGLFLLSVLPSCGADSMLRKIIKKSSVNHAIIGVDSSQISLALGQMLTFESVQEVDISNCPSLSLDSIVDCLCKSFPSLRTLRAANFLNFRTTKLCWLVRKFPLLTNVDLTLDINPVIPSQVSVISSSPIPRKQRSATPFDIHICHSVASLSYTSKPLPSNITKLTLEGRTDISDSDLQHISEVCTSLNYVNLKGCISVTDRGISAMIINCKNLQSVLACDTSFGNSSILALCSGNSSETQGSKKNSQLTAYKLLDLHISGCYGIDGVILSELLSGADYLRSLCLRDIQFIDNALYSFSGSSLKILDVCDTKVSCAALYHVICRNPDLKCLKTRGCTNLSQLEMESEERKLCNASFTMEELYSQLGKSCKLEEIEFGWGFSFLSLEALKPAIRTLRTIHIGVGGSLGHNGLKLLPVLCPLLETLILYFQVISDSVIANITKTLPHLHFLALCYCLGDISSLGFSYRLPNLRNLKLERVAPWMTNGDLATLAGNCANLVELSLIGCSLLNSESQDIISSGCPGLTSLRLEECGEITANGVGSLLDCHALEDLILRHTGSGIPRNFIIYAASKLPMLRKISLDICDAREGDFDIPSFIDRYFLSIVKIARCKRQKCTLDFGDVEARRTPVHKETLVLYWNSEKLVRTVVKERLY</sequence>
<dbReference type="SUPFAM" id="SSF52047">
    <property type="entry name" value="RNI-like"/>
    <property type="match status" value="2"/>
</dbReference>
<dbReference type="Gene3D" id="1.25.40.420">
    <property type="match status" value="1"/>
</dbReference>
<dbReference type="SMART" id="SM00367">
    <property type="entry name" value="LRR_CC"/>
    <property type="match status" value="6"/>
</dbReference>
<keyword evidence="4" id="KW-1185">Reference proteome</keyword>
<name>A0ABD3SML3_9LAMI</name>
<evidence type="ECO:0000313" key="3">
    <source>
        <dbReference type="EMBL" id="KAL3825794.1"/>
    </source>
</evidence>
<dbReference type="EMBL" id="JBJXBP010000006">
    <property type="protein sequence ID" value="KAL3825794.1"/>
    <property type="molecule type" value="Genomic_DNA"/>
</dbReference>
<evidence type="ECO:0000313" key="4">
    <source>
        <dbReference type="Proteomes" id="UP001634393"/>
    </source>
</evidence>
<evidence type="ECO:0000256" key="1">
    <source>
        <dbReference type="ARBA" id="ARBA00002668"/>
    </source>
</evidence>
<dbReference type="PANTHER" id="PTHR13318">
    <property type="entry name" value="PARTNER OF PAIRED, ISOFORM B-RELATED"/>
    <property type="match status" value="1"/>
</dbReference>
<dbReference type="Proteomes" id="UP001634393">
    <property type="component" value="Unassembled WGS sequence"/>
</dbReference>
<gene>
    <name evidence="3" type="ORF">ACJIZ3_021823</name>
</gene>
<dbReference type="InterPro" id="IPR011705">
    <property type="entry name" value="BACK"/>
</dbReference>
<evidence type="ECO:0000259" key="2">
    <source>
        <dbReference type="Pfam" id="PF07707"/>
    </source>
</evidence>
<dbReference type="AlphaFoldDB" id="A0ABD3SML3"/>
<dbReference type="Gene3D" id="3.80.10.10">
    <property type="entry name" value="Ribonuclease Inhibitor"/>
    <property type="match status" value="2"/>
</dbReference>
<dbReference type="InterPro" id="IPR006553">
    <property type="entry name" value="Leu-rich_rpt_Cys-con_subtyp"/>
</dbReference>
<accession>A0ABD3SML3</accession>
<comment type="caution">
    <text evidence="3">The sequence shown here is derived from an EMBL/GenBank/DDBJ whole genome shotgun (WGS) entry which is preliminary data.</text>
</comment>
<reference evidence="3 4" key="1">
    <citation type="submission" date="2024-12" db="EMBL/GenBank/DDBJ databases">
        <title>The unique morphological basis and parallel evolutionary history of personate flowers in Penstemon.</title>
        <authorList>
            <person name="Depatie T.H."/>
            <person name="Wessinger C.A."/>
        </authorList>
    </citation>
    <scope>NUCLEOTIDE SEQUENCE [LARGE SCALE GENOMIC DNA]</scope>
    <source>
        <strain evidence="3">WTNN_2</strain>
        <tissue evidence="3">Leaf</tissue>
    </source>
</reference>
<comment type="function">
    <text evidence="1">May act as a substrate-specific adapter of an E3 ubiquitin-protein ligase complex (CUL3-RBX1-BTB) which mediates the ubiquitination and subsequent proteasomal degradation of target proteins.</text>
</comment>
<dbReference type="Pfam" id="PF07707">
    <property type="entry name" value="BACK"/>
    <property type="match status" value="1"/>
</dbReference>
<feature type="domain" description="BACK" evidence="2">
    <location>
        <begin position="13"/>
        <end position="99"/>
    </location>
</feature>
<proteinExistence type="predicted"/>
<organism evidence="3 4">
    <name type="scientific">Penstemon smallii</name>
    <dbReference type="NCBI Taxonomy" id="265156"/>
    <lineage>
        <taxon>Eukaryota</taxon>
        <taxon>Viridiplantae</taxon>
        <taxon>Streptophyta</taxon>
        <taxon>Embryophyta</taxon>
        <taxon>Tracheophyta</taxon>
        <taxon>Spermatophyta</taxon>
        <taxon>Magnoliopsida</taxon>
        <taxon>eudicotyledons</taxon>
        <taxon>Gunneridae</taxon>
        <taxon>Pentapetalae</taxon>
        <taxon>asterids</taxon>
        <taxon>lamiids</taxon>
        <taxon>Lamiales</taxon>
        <taxon>Plantaginaceae</taxon>
        <taxon>Cheloneae</taxon>
        <taxon>Penstemon</taxon>
    </lineage>
</organism>